<dbReference type="PROSITE" id="PS50004">
    <property type="entry name" value="C2"/>
    <property type="match status" value="1"/>
</dbReference>
<evidence type="ECO:0000313" key="3">
    <source>
        <dbReference type="EMBL" id="KAK9011877.1"/>
    </source>
</evidence>
<evidence type="ECO:0000313" key="4">
    <source>
        <dbReference type="Proteomes" id="UP001396334"/>
    </source>
</evidence>
<dbReference type="PANTHER" id="PTHR32246">
    <property type="entry name" value="INGRESSION PROTEIN FIC1"/>
    <property type="match status" value="1"/>
</dbReference>
<dbReference type="InterPro" id="IPR035892">
    <property type="entry name" value="C2_domain_sf"/>
</dbReference>
<reference evidence="3 4" key="1">
    <citation type="journal article" date="2024" name="G3 (Bethesda)">
        <title>Genome assembly of Hibiscus sabdariffa L. provides insights into metabolisms of medicinal natural products.</title>
        <authorList>
            <person name="Kim T."/>
        </authorList>
    </citation>
    <scope>NUCLEOTIDE SEQUENCE [LARGE SCALE GENOMIC DNA]</scope>
    <source>
        <strain evidence="3">TK-2024</strain>
        <tissue evidence="3">Old leaves</tissue>
    </source>
</reference>
<evidence type="ECO:0000256" key="1">
    <source>
        <dbReference type="SAM" id="MobiDB-lite"/>
    </source>
</evidence>
<dbReference type="InterPro" id="IPR044750">
    <property type="entry name" value="C2_SRC2/BAP"/>
</dbReference>
<dbReference type="Gene3D" id="2.60.40.150">
    <property type="entry name" value="C2 domain"/>
    <property type="match status" value="1"/>
</dbReference>
<feature type="region of interest" description="Disordered" evidence="1">
    <location>
        <begin position="149"/>
        <end position="170"/>
    </location>
</feature>
<dbReference type="Pfam" id="PF00168">
    <property type="entry name" value="C2"/>
    <property type="match status" value="1"/>
</dbReference>
<feature type="domain" description="C2" evidence="2">
    <location>
        <begin position="1"/>
        <end position="123"/>
    </location>
</feature>
<dbReference type="InterPro" id="IPR000008">
    <property type="entry name" value="C2_dom"/>
</dbReference>
<proteinExistence type="predicted"/>
<accession>A0ABR2RG12</accession>
<dbReference type="EMBL" id="JBBPBN010000022">
    <property type="protein sequence ID" value="KAK9011877.1"/>
    <property type="molecule type" value="Genomic_DNA"/>
</dbReference>
<keyword evidence="4" id="KW-1185">Reference proteome</keyword>
<comment type="caution">
    <text evidence="3">The sequence shown here is derived from an EMBL/GenBank/DDBJ whole genome shotgun (WGS) entry which is preliminary data.</text>
</comment>
<dbReference type="CDD" id="cd04051">
    <property type="entry name" value="C2_SRC2_like"/>
    <property type="match status" value="1"/>
</dbReference>
<dbReference type="SUPFAM" id="SSF49562">
    <property type="entry name" value="C2 domain (Calcium/lipid-binding domain, CaLB)"/>
    <property type="match status" value="1"/>
</dbReference>
<gene>
    <name evidence="3" type="ORF">V6N11_039952</name>
</gene>
<organism evidence="3 4">
    <name type="scientific">Hibiscus sabdariffa</name>
    <name type="common">roselle</name>
    <dbReference type="NCBI Taxonomy" id="183260"/>
    <lineage>
        <taxon>Eukaryota</taxon>
        <taxon>Viridiplantae</taxon>
        <taxon>Streptophyta</taxon>
        <taxon>Embryophyta</taxon>
        <taxon>Tracheophyta</taxon>
        <taxon>Spermatophyta</taxon>
        <taxon>Magnoliopsida</taxon>
        <taxon>eudicotyledons</taxon>
        <taxon>Gunneridae</taxon>
        <taxon>Pentapetalae</taxon>
        <taxon>rosids</taxon>
        <taxon>malvids</taxon>
        <taxon>Malvales</taxon>
        <taxon>Malvaceae</taxon>
        <taxon>Malvoideae</taxon>
        <taxon>Hibiscus</taxon>
    </lineage>
</organism>
<dbReference type="PANTHER" id="PTHR32246:SF28">
    <property type="entry name" value="C2 DOMAIN-CONTAINING PROTEIN"/>
    <property type="match status" value="1"/>
</dbReference>
<dbReference type="Proteomes" id="UP001396334">
    <property type="component" value="Unassembled WGS sequence"/>
</dbReference>
<evidence type="ECO:0000259" key="2">
    <source>
        <dbReference type="PROSITE" id="PS50004"/>
    </source>
</evidence>
<name>A0ABR2RG12_9ROSI</name>
<protein>
    <recommendedName>
        <fullName evidence="2">C2 domain-containing protein</fullName>
    </recommendedName>
</protein>
<sequence>MDWTCLELKLISCKDLKAFNFFQKLSAYSVVSMVIINEQSKKKEEQQKKHLQRQKTSIERGGKNPEWNQVFQFDLRSLPPEETDHLFLKFDLRADGLVVRTIGEVRVPLKGLIDEFGGVVRHLMYQVRNSDGKPNGVLHFSYKLKGKMETSGNHDSPRVIESPPPGKTRFPSEKLVHGIESLSPEKSHWSSEKVVYPKVELDDNNRHSWRRDVIRYPSLDDAACNVPPAFQWQTPGAGSNYGRNSVLPVQGVVAGGYFDPYSRPSPVMQPSATATYWYAVQSTLQ</sequence>
<dbReference type="SMART" id="SM00239">
    <property type="entry name" value="C2"/>
    <property type="match status" value="1"/>
</dbReference>